<gene>
    <name evidence="1" type="ORF">AVEN_25384_1</name>
</gene>
<dbReference type="InterPro" id="IPR029060">
    <property type="entry name" value="PIN-like_dom_sf"/>
</dbReference>
<organism evidence="1 2">
    <name type="scientific">Araneus ventricosus</name>
    <name type="common">Orbweaver spider</name>
    <name type="synonym">Epeira ventricosa</name>
    <dbReference type="NCBI Taxonomy" id="182803"/>
    <lineage>
        <taxon>Eukaryota</taxon>
        <taxon>Metazoa</taxon>
        <taxon>Ecdysozoa</taxon>
        <taxon>Arthropoda</taxon>
        <taxon>Chelicerata</taxon>
        <taxon>Arachnida</taxon>
        <taxon>Araneae</taxon>
        <taxon>Araneomorphae</taxon>
        <taxon>Entelegynae</taxon>
        <taxon>Araneoidea</taxon>
        <taxon>Araneidae</taxon>
        <taxon>Araneus</taxon>
    </lineage>
</organism>
<sequence>MRRAVQKSAARIDVAPSNAVTIAKEQFLSNIENKKEFLKFLSTEFKNAKFPVFQAPSDADILIVEMSKTEAESGYSAVVVGKNSDFFLLIAALMQPQDAVYMLIP</sequence>
<keyword evidence="2" id="KW-1185">Reference proteome</keyword>
<reference evidence="1 2" key="1">
    <citation type="journal article" date="2019" name="Sci. Rep.">
        <title>Orb-weaving spider Araneus ventricosus genome elucidates the spidroin gene catalogue.</title>
        <authorList>
            <person name="Kono N."/>
            <person name="Nakamura H."/>
            <person name="Ohtoshi R."/>
            <person name="Moran D.A.P."/>
            <person name="Shinohara A."/>
            <person name="Yoshida Y."/>
            <person name="Fujiwara M."/>
            <person name="Mori M."/>
            <person name="Tomita M."/>
            <person name="Arakawa K."/>
        </authorList>
    </citation>
    <scope>NUCLEOTIDE SEQUENCE [LARGE SCALE GENOMIC DNA]</scope>
</reference>
<comment type="caution">
    <text evidence="1">The sequence shown here is derived from an EMBL/GenBank/DDBJ whole genome shotgun (WGS) entry which is preliminary data.</text>
</comment>
<name>A0A4Y2EF40_ARAVE</name>
<accession>A0A4Y2EF40</accession>
<dbReference type="EMBL" id="BGPR01000593">
    <property type="protein sequence ID" value="GBM27773.1"/>
    <property type="molecule type" value="Genomic_DNA"/>
</dbReference>
<evidence type="ECO:0000313" key="2">
    <source>
        <dbReference type="Proteomes" id="UP000499080"/>
    </source>
</evidence>
<protein>
    <submittedName>
        <fullName evidence="1">Uncharacterized protein</fullName>
    </submittedName>
</protein>
<dbReference type="OrthoDB" id="5956786at2759"/>
<dbReference type="SUPFAM" id="SSF88723">
    <property type="entry name" value="PIN domain-like"/>
    <property type="match status" value="1"/>
</dbReference>
<evidence type="ECO:0000313" key="1">
    <source>
        <dbReference type="EMBL" id="GBM27773.1"/>
    </source>
</evidence>
<dbReference type="Proteomes" id="UP000499080">
    <property type="component" value="Unassembled WGS sequence"/>
</dbReference>
<dbReference type="AlphaFoldDB" id="A0A4Y2EF40"/>
<proteinExistence type="predicted"/>